<keyword evidence="2" id="KW-0472">Membrane</keyword>
<dbReference type="EMBL" id="WJQU01000002">
    <property type="protein sequence ID" value="KAJ6642782.1"/>
    <property type="molecule type" value="Genomic_DNA"/>
</dbReference>
<comment type="caution">
    <text evidence="3">The sequence shown here is derived from an EMBL/GenBank/DDBJ whole genome shotgun (WGS) entry which is preliminary data.</text>
</comment>
<gene>
    <name evidence="3" type="ORF">Bhyg_07736</name>
</gene>
<feature type="region of interest" description="Disordered" evidence="1">
    <location>
        <begin position="156"/>
        <end position="176"/>
    </location>
</feature>
<dbReference type="OrthoDB" id="7788571at2759"/>
<proteinExistence type="predicted"/>
<keyword evidence="2" id="KW-1133">Transmembrane helix</keyword>
<dbReference type="AlphaFoldDB" id="A0A9Q0N431"/>
<evidence type="ECO:0000313" key="3">
    <source>
        <dbReference type="EMBL" id="KAJ6642782.1"/>
    </source>
</evidence>
<protein>
    <submittedName>
        <fullName evidence="3">Uncharacterized protein</fullName>
    </submittedName>
</protein>
<sequence>MDTSLIFVIIIMVYFCVIFPLQMRRYFQKRHRRLESQRHQTRNGASPYMRNVTYHHNSGVPSEQQNNHFNFGVSSTSGTGYGREDENAANRHLETEHRQQIIEIQREIEQQAIRRREEQIMDTPHMPPRISNSSSIRNQVEEHSQQIIDMQREIENQARRRQEEQRSHSNARHLPTRLINSSTIRSSVYTISSGSAVGVSNSNLNNYPNAPPLTPNDDEIKHTHFSNRSNSKDDELPSYEQAVASDSTTTSVTITSTYVWAVILTFFILYGMVQLRKCFLQILSSGARNTPSNRLSRSSVYTIESDATARPYGNDQESLRSVNNGPIKKKDDLPTYEEVIASDRLNPINCLSSTSELYPSSVVRIHHGSINATASNAAVDR</sequence>
<feature type="transmembrane region" description="Helical" evidence="2">
    <location>
        <begin position="6"/>
        <end position="23"/>
    </location>
</feature>
<evidence type="ECO:0000313" key="4">
    <source>
        <dbReference type="Proteomes" id="UP001151699"/>
    </source>
</evidence>
<feature type="region of interest" description="Disordered" evidence="1">
    <location>
        <begin position="61"/>
        <end position="85"/>
    </location>
</feature>
<organism evidence="3 4">
    <name type="scientific">Pseudolycoriella hygida</name>
    <dbReference type="NCBI Taxonomy" id="35572"/>
    <lineage>
        <taxon>Eukaryota</taxon>
        <taxon>Metazoa</taxon>
        <taxon>Ecdysozoa</taxon>
        <taxon>Arthropoda</taxon>
        <taxon>Hexapoda</taxon>
        <taxon>Insecta</taxon>
        <taxon>Pterygota</taxon>
        <taxon>Neoptera</taxon>
        <taxon>Endopterygota</taxon>
        <taxon>Diptera</taxon>
        <taxon>Nematocera</taxon>
        <taxon>Sciaroidea</taxon>
        <taxon>Sciaridae</taxon>
        <taxon>Pseudolycoriella</taxon>
    </lineage>
</organism>
<evidence type="ECO:0000256" key="2">
    <source>
        <dbReference type="SAM" id="Phobius"/>
    </source>
</evidence>
<keyword evidence="4" id="KW-1185">Reference proteome</keyword>
<reference evidence="3" key="1">
    <citation type="submission" date="2022-07" db="EMBL/GenBank/DDBJ databases">
        <authorList>
            <person name="Trinca V."/>
            <person name="Uliana J.V.C."/>
            <person name="Torres T.T."/>
            <person name="Ward R.J."/>
            <person name="Monesi N."/>
        </authorList>
    </citation>
    <scope>NUCLEOTIDE SEQUENCE</scope>
    <source>
        <strain evidence="3">HSMRA1968</strain>
        <tissue evidence="3">Whole embryos</tissue>
    </source>
</reference>
<feature type="compositionally biased region" description="Polar residues" evidence="1">
    <location>
        <begin position="61"/>
        <end position="78"/>
    </location>
</feature>
<keyword evidence="2" id="KW-0812">Transmembrane</keyword>
<feature type="transmembrane region" description="Helical" evidence="2">
    <location>
        <begin position="257"/>
        <end position="275"/>
    </location>
</feature>
<feature type="compositionally biased region" description="Basic and acidic residues" evidence="1">
    <location>
        <begin position="156"/>
        <end position="167"/>
    </location>
</feature>
<evidence type="ECO:0000256" key="1">
    <source>
        <dbReference type="SAM" id="MobiDB-lite"/>
    </source>
</evidence>
<name>A0A9Q0N431_9DIPT</name>
<feature type="region of interest" description="Disordered" evidence="1">
    <location>
        <begin position="202"/>
        <end position="236"/>
    </location>
</feature>
<accession>A0A9Q0N431</accession>
<dbReference type="Proteomes" id="UP001151699">
    <property type="component" value="Chromosome B"/>
</dbReference>